<keyword evidence="2" id="KW-1185">Reference proteome</keyword>
<sequence length="65" mass="7709">MPEVGQLQTAIRRWHEAHCAVMDFFERNDILDPEQYKSWMKLRDAEDDARMNAEELIDVVRADDS</sequence>
<protein>
    <submittedName>
        <fullName evidence="1">Uncharacterized protein</fullName>
    </submittedName>
</protein>
<name>A0A193G9T7_9BORD</name>
<evidence type="ECO:0000313" key="2">
    <source>
        <dbReference type="Proteomes" id="UP000091926"/>
    </source>
</evidence>
<dbReference type="Proteomes" id="UP000091926">
    <property type="component" value="Chromosome"/>
</dbReference>
<accession>A0A193G9T7</accession>
<dbReference type="STRING" id="463014.BAU07_06155"/>
<proteinExistence type="predicted"/>
<dbReference type="RefSeq" id="WP_066655012.1">
    <property type="nucleotide sequence ID" value="NZ_CBCSCL010000017.1"/>
</dbReference>
<evidence type="ECO:0000313" key="1">
    <source>
        <dbReference type="EMBL" id="ANN76747.1"/>
    </source>
</evidence>
<dbReference type="KEGG" id="bfz:BAU07_06155"/>
<organism evidence="1 2">
    <name type="scientific">Bordetella flabilis</name>
    <dbReference type="NCBI Taxonomy" id="463014"/>
    <lineage>
        <taxon>Bacteria</taxon>
        <taxon>Pseudomonadati</taxon>
        <taxon>Pseudomonadota</taxon>
        <taxon>Betaproteobacteria</taxon>
        <taxon>Burkholderiales</taxon>
        <taxon>Alcaligenaceae</taxon>
        <taxon>Bordetella</taxon>
    </lineage>
</organism>
<dbReference type="AlphaFoldDB" id="A0A193G9T7"/>
<dbReference type="EMBL" id="CP016172">
    <property type="protein sequence ID" value="ANN76747.1"/>
    <property type="molecule type" value="Genomic_DNA"/>
</dbReference>
<gene>
    <name evidence="1" type="ORF">BAU07_06155</name>
</gene>
<dbReference type="OrthoDB" id="8687461at2"/>
<reference evidence="1 2" key="1">
    <citation type="submission" date="2016-06" db="EMBL/GenBank/DDBJ databases">
        <title>Complete genome sequences of Bordetella bronchialis and Bordetella flabilis.</title>
        <authorList>
            <person name="LiPuma J.J."/>
            <person name="Spilker T."/>
        </authorList>
    </citation>
    <scope>NUCLEOTIDE SEQUENCE [LARGE SCALE GENOMIC DNA]</scope>
    <source>
        <strain evidence="1 2">AU10664</strain>
    </source>
</reference>